<comment type="caution">
    <text evidence="2">The sequence shown here is derived from an EMBL/GenBank/DDBJ whole genome shotgun (WGS) entry which is preliminary data.</text>
</comment>
<feature type="transmembrane region" description="Helical" evidence="1">
    <location>
        <begin position="86"/>
        <end position="106"/>
    </location>
</feature>
<evidence type="ECO:0000313" key="3">
    <source>
        <dbReference type="Proteomes" id="UP001642484"/>
    </source>
</evidence>
<organism evidence="2 3">
    <name type="scientific">Durusdinium trenchii</name>
    <dbReference type="NCBI Taxonomy" id="1381693"/>
    <lineage>
        <taxon>Eukaryota</taxon>
        <taxon>Sar</taxon>
        <taxon>Alveolata</taxon>
        <taxon>Dinophyceae</taxon>
        <taxon>Suessiales</taxon>
        <taxon>Symbiodiniaceae</taxon>
        <taxon>Durusdinium</taxon>
    </lineage>
</organism>
<accession>A0ABP0SSJ1</accession>
<protein>
    <submittedName>
        <fullName evidence="2">Uncharacterized protein</fullName>
    </submittedName>
</protein>
<sequence>MQVAFSVIIMTEDFMGSPFVKQIPFAQRWRTSIAHDKQYMDLSETSLVSRVCQGDGSLILSTTQATLIDQINSFLSLSFDEFQPTFGQTGTLLCMLCILLWALCVYKEYRSVWLALEAIWQIPRSWSTDFRHNRFYSISKGRLKLVLFTLLARVLIASLLLGAGIRWLAQTTSITELMLNAVALNAILDVDEFLFAGFTPITIQLAVQNLEPLRMKYSRRRSQAESLFLFCLLLATFLVPYFSLIQPLVESMVAVKYELCGGNQSFVVARNAETQLVLGLVTQEVQSAEVAGELSVVEAAVQSHKFRPPTEAPELIYFRSTSKLFSAFLARDMSQEVAAWAFCIETEAWQPEGTYYQDPLVTLLVETLRRNAAASLGLAPRGPSGPWTCAELKSHCDRPEARLLRMVCGVTCGCSDPYSSPWHKVPSQGCDEACSQVGIDYLATAPCEDQVDLDAWQFSWDAYADMMSAFYGSNVSTSAVFPLIQRNLATLKAVGCPALLEPSLRNEFATQQSWCQGFDKLWRPFAYICPVSCGCASAHPLPPWCPQSCWNHSR</sequence>
<evidence type="ECO:0000313" key="2">
    <source>
        <dbReference type="EMBL" id="CAK9115377.1"/>
    </source>
</evidence>
<keyword evidence="1" id="KW-0812">Transmembrane</keyword>
<feature type="transmembrane region" description="Helical" evidence="1">
    <location>
        <begin position="181"/>
        <end position="207"/>
    </location>
</feature>
<evidence type="ECO:0000256" key="1">
    <source>
        <dbReference type="SAM" id="Phobius"/>
    </source>
</evidence>
<gene>
    <name evidence="2" type="ORF">CCMP2556_LOCUS53328</name>
</gene>
<keyword evidence="3" id="KW-1185">Reference proteome</keyword>
<dbReference type="EMBL" id="CAXAMN010028140">
    <property type="protein sequence ID" value="CAK9115377.1"/>
    <property type="molecule type" value="Genomic_DNA"/>
</dbReference>
<feature type="transmembrane region" description="Helical" evidence="1">
    <location>
        <begin position="227"/>
        <end position="249"/>
    </location>
</feature>
<feature type="transmembrane region" description="Helical" evidence="1">
    <location>
        <begin position="145"/>
        <end position="169"/>
    </location>
</feature>
<dbReference type="Proteomes" id="UP001642484">
    <property type="component" value="Unassembled WGS sequence"/>
</dbReference>
<proteinExistence type="predicted"/>
<keyword evidence="1" id="KW-1133">Transmembrane helix</keyword>
<keyword evidence="1" id="KW-0472">Membrane</keyword>
<reference evidence="2 3" key="1">
    <citation type="submission" date="2024-02" db="EMBL/GenBank/DDBJ databases">
        <authorList>
            <person name="Chen Y."/>
            <person name="Shah S."/>
            <person name="Dougan E. K."/>
            <person name="Thang M."/>
            <person name="Chan C."/>
        </authorList>
    </citation>
    <scope>NUCLEOTIDE SEQUENCE [LARGE SCALE GENOMIC DNA]</scope>
</reference>
<name>A0ABP0SSJ1_9DINO</name>